<evidence type="ECO:0000313" key="8">
    <source>
        <dbReference type="Proteomes" id="UP000016960"/>
    </source>
</evidence>
<dbReference type="PANTHER" id="PTHR30627">
    <property type="entry name" value="PEPTIDOGLYCAN D,D-TRANSPEPTIDASE"/>
    <property type="match status" value="1"/>
</dbReference>
<dbReference type="GO" id="GO:0016757">
    <property type="term" value="F:glycosyltransferase activity"/>
    <property type="evidence" value="ECO:0007669"/>
    <property type="project" value="UniProtKB-KW"/>
</dbReference>
<evidence type="ECO:0000256" key="2">
    <source>
        <dbReference type="ARBA" id="ARBA00007171"/>
    </source>
</evidence>
<dbReference type="InterPro" id="IPR036138">
    <property type="entry name" value="PBP_dimer_sf"/>
</dbReference>
<evidence type="ECO:0000256" key="4">
    <source>
        <dbReference type="SAM" id="MobiDB-lite"/>
    </source>
</evidence>
<keyword evidence="7" id="KW-0808">Transferase</keyword>
<keyword evidence="7" id="KW-0328">Glycosyltransferase</keyword>
<comment type="similarity">
    <text evidence="2">Belongs to the transpeptidase family.</text>
</comment>
<dbReference type="GO" id="GO:0005886">
    <property type="term" value="C:plasma membrane"/>
    <property type="evidence" value="ECO:0007669"/>
    <property type="project" value="TreeGrafter"/>
</dbReference>
<dbReference type="FunCoup" id="U5DFZ1">
    <property type="interactions" value="296"/>
</dbReference>
<comment type="caution">
    <text evidence="7">The sequence shown here is derived from an EMBL/GenBank/DDBJ whole genome shotgun (WGS) entry which is preliminary data.</text>
</comment>
<sequence>MAPTARASLASSNKPCMSSLSRRKQQRVRKQQTRRLLVVWLILLLASFALGTRAYWLQIASLQTSGGGKPSLPERARAQRTVPLPPYIPRRAIVDRRGSVLASDRVVYTLYAHPEMFPRLESLVDTSDDAGSDGGAALVDDAAAVADRIAPWLDNYTADELAERFRQQDTGIRVADNLTEDVARAIADARLSGIDLERTYARYYPQHDLAAGIVGYVQRDERSGQAGVEYAREELLSRQGDPLRVQQAGNGQLLPRSLPDNAVQFDDSRLQLTLDLRLQRAAREALRAQMEVFAAKRGTVIVMDVHTGALVALVSEPSFNPNRYFAHELEELQNWAIGDLFEPGSTFKPINVAIALEAGAIEPGTVVYDPGRVTIGGWPISNHDFYSRGGNGSINVAKVLQVSSNVGMIHIMQKLSPRQYYKALLNLGMEKPVGVDLLGETPGHIKSEFQFLNYPIEPATAAFGQGISLTSLKLAQLHATIANGGRLVTPHVARGLVNANGDLQKEFEFPSRRVFSEVTTRAVLKLMETVVTDGSGKPARIPGYRIAGKTGTAQKALNGYYTNARITSFVGIVPVEAPRYVVLAVVDEPTRGVIFGSTVAAPIVKSVMEVLLVLEGVPPSSDPTVELAD</sequence>
<dbReference type="GO" id="GO:0051301">
    <property type="term" value="P:cell division"/>
    <property type="evidence" value="ECO:0007669"/>
    <property type="project" value="UniProtKB-KW"/>
</dbReference>
<dbReference type="Gene3D" id="3.40.710.10">
    <property type="entry name" value="DD-peptidase/beta-lactamase superfamily"/>
    <property type="match status" value="1"/>
</dbReference>
<evidence type="ECO:0000259" key="5">
    <source>
        <dbReference type="Pfam" id="PF00905"/>
    </source>
</evidence>
<dbReference type="GO" id="GO:0071555">
    <property type="term" value="P:cell wall organization"/>
    <property type="evidence" value="ECO:0007669"/>
    <property type="project" value="TreeGrafter"/>
</dbReference>
<proteinExistence type="inferred from homology"/>
<dbReference type="InParanoid" id="U5DFZ1"/>
<dbReference type="SUPFAM" id="SSF56601">
    <property type="entry name" value="beta-lactamase/transpeptidase-like"/>
    <property type="match status" value="1"/>
</dbReference>
<accession>U5DFZ1</accession>
<dbReference type="InterPro" id="IPR050515">
    <property type="entry name" value="Beta-lactam/transpept"/>
</dbReference>
<feature type="domain" description="Penicillin-binding protein transpeptidase" evidence="5">
    <location>
        <begin position="298"/>
        <end position="609"/>
    </location>
</feature>
<dbReference type="InterPro" id="IPR005311">
    <property type="entry name" value="PBP_dimer"/>
</dbReference>
<gene>
    <name evidence="7" type="ORF">KR51_00030630</name>
</gene>
<evidence type="ECO:0000256" key="3">
    <source>
        <dbReference type="ARBA" id="ARBA00023136"/>
    </source>
</evidence>
<keyword evidence="3" id="KW-0472">Membrane</keyword>
<keyword evidence="8" id="KW-1185">Reference proteome</keyword>
<reference evidence="7 8" key="1">
    <citation type="submission" date="2013-05" db="EMBL/GenBank/DDBJ databases">
        <title>Draft genome sequence of Rubidibacter lacunae KORDI 51-2.</title>
        <authorList>
            <person name="Choi D.H."/>
            <person name="Noh J.H."/>
            <person name="Kwon K.-K."/>
            <person name="Lee J.-H."/>
            <person name="Ryu J.-Y."/>
        </authorList>
    </citation>
    <scope>NUCLEOTIDE SEQUENCE [LARGE SCALE GENOMIC DNA]</scope>
    <source>
        <strain evidence="7 8">KORDI 51-2</strain>
    </source>
</reference>
<keyword evidence="7" id="KW-0132">Cell division</keyword>
<evidence type="ECO:0000313" key="7">
    <source>
        <dbReference type="EMBL" id="ERN40516.1"/>
    </source>
</evidence>
<dbReference type="Pfam" id="PF00905">
    <property type="entry name" value="Transpeptidase"/>
    <property type="match status" value="1"/>
</dbReference>
<dbReference type="Proteomes" id="UP000016960">
    <property type="component" value="Unassembled WGS sequence"/>
</dbReference>
<name>U5DFZ1_9CHRO</name>
<feature type="domain" description="Penicillin-binding protein dimerisation" evidence="6">
    <location>
        <begin position="89"/>
        <end position="220"/>
    </location>
</feature>
<dbReference type="EC" id="2.4.1.129" evidence="7"/>
<dbReference type="PANTHER" id="PTHR30627:SF1">
    <property type="entry name" value="PEPTIDOGLYCAN D,D-TRANSPEPTIDASE FTSI"/>
    <property type="match status" value="1"/>
</dbReference>
<evidence type="ECO:0000259" key="6">
    <source>
        <dbReference type="Pfam" id="PF03717"/>
    </source>
</evidence>
<dbReference type="GO" id="GO:0008658">
    <property type="term" value="F:penicillin binding"/>
    <property type="evidence" value="ECO:0007669"/>
    <property type="project" value="InterPro"/>
</dbReference>
<dbReference type="EMBL" id="ASSJ01000076">
    <property type="protein sequence ID" value="ERN40516.1"/>
    <property type="molecule type" value="Genomic_DNA"/>
</dbReference>
<dbReference type="InterPro" id="IPR001460">
    <property type="entry name" value="PCN-bd_Tpept"/>
</dbReference>
<keyword evidence="7" id="KW-0131">Cell cycle</keyword>
<dbReference type="eggNOG" id="COG0768">
    <property type="taxonomic scope" value="Bacteria"/>
</dbReference>
<dbReference type="Pfam" id="PF03717">
    <property type="entry name" value="PBP_dimer"/>
    <property type="match status" value="1"/>
</dbReference>
<evidence type="ECO:0000256" key="1">
    <source>
        <dbReference type="ARBA" id="ARBA00004370"/>
    </source>
</evidence>
<dbReference type="STRING" id="582515.KR51_00030630"/>
<dbReference type="Gene3D" id="3.90.1310.10">
    <property type="entry name" value="Penicillin-binding protein 2a (Domain 2)"/>
    <property type="match status" value="1"/>
</dbReference>
<dbReference type="InterPro" id="IPR012338">
    <property type="entry name" value="Beta-lactam/transpept-like"/>
</dbReference>
<feature type="region of interest" description="Disordered" evidence="4">
    <location>
        <begin position="1"/>
        <end position="27"/>
    </location>
</feature>
<protein>
    <submittedName>
        <fullName evidence="7">Cell division protein FtsI/penicillin-binding protein 2</fullName>
        <ecNumber evidence="7">2.4.1.129</ecNumber>
    </submittedName>
</protein>
<dbReference type="PATRIC" id="fig|582515.4.peg.3440"/>
<dbReference type="AlphaFoldDB" id="U5DFZ1"/>
<dbReference type="SUPFAM" id="SSF56519">
    <property type="entry name" value="Penicillin binding protein dimerisation domain"/>
    <property type="match status" value="1"/>
</dbReference>
<dbReference type="Gene3D" id="3.30.450.330">
    <property type="match status" value="1"/>
</dbReference>
<comment type="subcellular location">
    <subcellularLocation>
        <location evidence="1">Membrane</location>
    </subcellularLocation>
</comment>
<organism evidence="7 8">
    <name type="scientific">Rubidibacter lacunae KORDI 51-2</name>
    <dbReference type="NCBI Taxonomy" id="582515"/>
    <lineage>
        <taxon>Bacteria</taxon>
        <taxon>Bacillati</taxon>
        <taxon>Cyanobacteriota</taxon>
        <taxon>Cyanophyceae</taxon>
        <taxon>Oscillatoriophycideae</taxon>
        <taxon>Chroococcales</taxon>
        <taxon>Aphanothecaceae</taxon>
        <taxon>Rubidibacter</taxon>
    </lineage>
</organism>